<feature type="region of interest" description="Disordered" evidence="1">
    <location>
        <begin position="198"/>
        <end position="295"/>
    </location>
</feature>
<dbReference type="RefSeq" id="WP_193807245.1">
    <property type="nucleotide sequence ID" value="NZ_CP087714.1"/>
</dbReference>
<feature type="compositionally biased region" description="Low complexity" evidence="1">
    <location>
        <begin position="212"/>
        <end position="248"/>
    </location>
</feature>
<accession>A0ABZ3H4E0</accession>
<proteinExistence type="predicted"/>
<evidence type="ECO:0000313" key="2">
    <source>
        <dbReference type="EMBL" id="XAT63585.1"/>
    </source>
</evidence>
<gene>
    <name evidence="2" type="ORF">LPQ35_10045</name>
</gene>
<name>A0ABZ3H4E0_GEOAI</name>
<keyword evidence="3" id="KW-1185">Reference proteome</keyword>
<feature type="compositionally biased region" description="Polar residues" evidence="1">
    <location>
        <begin position="260"/>
        <end position="279"/>
    </location>
</feature>
<evidence type="ECO:0000256" key="1">
    <source>
        <dbReference type="SAM" id="MobiDB-lite"/>
    </source>
</evidence>
<sequence>MARALPLFFVLITILLQNTVSAAVLGLTLTPENPVKGDVVVISGTASPGEEVRIDITFEKVVAVNNGEYVFSVSGINIPNTKNRFTVTAYGCLDLDVSARRLLIGSLYLPAWVTLNKDATNGVATISQSVPAGTYDVIIRGKSGESTVRLKITATGYITADENGKFSYTYDTSPLPPGEFVISAGGVKRVITLSEKYSSPATSSGGSGGGLSAQASTPTTTPTPVQTPTPEMTPTTTPTLSPTPANTPVSTPKPEKTLEPNRTGTATPTPISTPENGVNRTEEPDETNNTASGQENAASISIQIPGFEFLTAVLVIAALQVWRGRKR</sequence>
<dbReference type="EMBL" id="CP087714">
    <property type="protein sequence ID" value="XAT63585.1"/>
    <property type="molecule type" value="Genomic_DNA"/>
</dbReference>
<evidence type="ECO:0000313" key="3">
    <source>
        <dbReference type="Proteomes" id="UP001492541"/>
    </source>
</evidence>
<reference evidence="2 3" key="1">
    <citation type="submission" date="2021-11" db="EMBL/GenBank/DDBJ databases">
        <title>Whole genome of Geoglobus acetivorans.</title>
        <authorList>
            <person name="Liu D."/>
        </authorList>
    </citation>
    <scope>NUCLEOTIDE SEQUENCE [LARGE SCALE GENOMIC DNA]</scope>
    <source>
        <strain evidence="2 3">SBH6</strain>
    </source>
</reference>
<dbReference type="GeneID" id="90450038"/>
<protein>
    <submittedName>
        <fullName evidence="2">Uncharacterized protein</fullName>
    </submittedName>
</protein>
<organism evidence="2 3">
    <name type="scientific">Geoglobus acetivorans</name>
    <dbReference type="NCBI Taxonomy" id="565033"/>
    <lineage>
        <taxon>Archaea</taxon>
        <taxon>Methanobacteriati</taxon>
        <taxon>Methanobacteriota</taxon>
        <taxon>Archaeoglobi</taxon>
        <taxon>Archaeoglobales</taxon>
        <taxon>Archaeoglobaceae</taxon>
        <taxon>Geoglobus</taxon>
    </lineage>
</organism>
<dbReference type="Proteomes" id="UP001492541">
    <property type="component" value="Chromosome"/>
</dbReference>